<feature type="domain" description="RNase H type-1" evidence="1">
    <location>
        <begin position="29"/>
        <end position="160"/>
    </location>
</feature>
<dbReference type="PROSITE" id="PS50879">
    <property type="entry name" value="RNASE_H_1"/>
    <property type="match status" value="1"/>
</dbReference>
<comment type="caution">
    <text evidence="2">The sequence shown here is derived from an EMBL/GenBank/DDBJ whole genome shotgun (WGS) entry which is preliminary data.</text>
</comment>
<sequence length="161" mass="18192">MRKYETSLNAEWHVSSDGQTRRHRWWLVMTTSAIIHFDGGARPPDNGRGAIGYIVKIDNSTEEKGSERIGTATCNEAEYQALIRGLETASEMGCTDVEVKGDSQLIVRQVNGEWKTREPHLRELRDRAQGLADGFEKFEIQHVSREENGEADELVEEAFAN</sequence>
<dbReference type="EMBL" id="QJOW01000002">
    <property type="protein sequence ID" value="KAB7516757.1"/>
    <property type="molecule type" value="Genomic_DNA"/>
</dbReference>
<dbReference type="InterPro" id="IPR012337">
    <property type="entry name" value="RNaseH-like_sf"/>
</dbReference>
<dbReference type="InterPro" id="IPR002156">
    <property type="entry name" value="RNaseH_domain"/>
</dbReference>
<dbReference type="PANTHER" id="PTHR46387">
    <property type="entry name" value="POLYNUCLEOTIDYL TRANSFERASE, RIBONUCLEASE H-LIKE SUPERFAMILY PROTEIN"/>
    <property type="match status" value="1"/>
</dbReference>
<dbReference type="Gene3D" id="3.30.420.10">
    <property type="entry name" value="Ribonuclease H-like superfamily/Ribonuclease H"/>
    <property type="match status" value="1"/>
</dbReference>
<gene>
    <name evidence="2" type="ORF">DMP03_05165</name>
</gene>
<dbReference type="InterPro" id="IPR036397">
    <property type="entry name" value="RNaseH_sf"/>
</dbReference>
<dbReference type="GO" id="GO:0004523">
    <property type="term" value="F:RNA-DNA hybrid ribonuclease activity"/>
    <property type="evidence" value="ECO:0007669"/>
    <property type="project" value="InterPro"/>
</dbReference>
<dbReference type="GO" id="GO:0003964">
    <property type="term" value="F:RNA-directed DNA polymerase activity"/>
    <property type="evidence" value="ECO:0007669"/>
    <property type="project" value="UniProtKB-KW"/>
</dbReference>
<accession>A0A5N5UDR0</accession>
<proteinExistence type="predicted"/>
<protein>
    <submittedName>
        <fullName evidence="2">Reverse transcriptase-like protein</fullName>
    </submittedName>
</protein>
<keyword evidence="2" id="KW-0548">Nucleotidyltransferase</keyword>
<evidence type="ECO:0000313" key="3">
    <source>
        <dbReference type="Proteomes" id="UP000326302"/>
    </source>
</evidence>
<keyword evidence="2" id="KW-0808">Transferase</keyword>
<reference evidence="2 3" key="1">
    <citation type="submission" date="2019-10" db="EMBL/GenBank/DDBJ databases">
        <title>Unraveling microbial dark matter from salterns through culturing: the case of the genus Halosegnis.</title>
        <authorList>
            <person name="Duran-Viseras A."/>
            <person name="Andrei A.-S."/>
            <person name="Vera-Gargallo B."/>
            <person name="Ghai R."/>
            <person name="Sanchez-Porro C."/>
            <person name="Ventosa A."/>
        </authorList>
    </citation>
    <scope>NUCLEOTIDE SEQUENCE [LARGE SCALE GENOMIC DNA]</scope>
    <source>
        <strain evidence="2 3">F17-44</strain>
    </source>
</reference>
<name>A0A5N5UDR0_9EURY</name>
<dbReference type="PANTHER" id="PTHR46387:SF2">
    <property type="entry name" value="RIBONUCLEASE HI"/>
    <property type="match status" value="1"/>
</dbReference>
<dbReference type="Pfam" id="PF13456">
    <property type="entry name" value="RVT_3"/>
    <property type="match status" value="1"/>
</dbReference>
<dbReference type="SUPFAM" id="SSF53098">
    <property type="entry name" value="Ribonuclease H-like"/>
    <property type="match status" value="1"/>
</dbReference>
<evidence type="ECO:0000259" key="1">
    <source>
        <dbReference type="PROSITE" id="PS50879"/>
    </source>
</evidence>
<dbReference type="CDD" id="cd09279">
    <property type="entry name" value="RNase_HI_like"/>
    <property type="match status" value="1"/>
</dbReference>
<evidence type="ECO:0000313" key="2">
    <source>
        <dbReference type="EMBL" id="KAB7516757.1"/>
    </source>
</evidence>
<keyword evidence="2" id="KW-0695">RNA-directed DNA polymerase</keyword>
<organism evidence="2 3">
    <name type="scientific">Halosegnis rubeus</name>
    <dbReference type="NCBI Taxonomy" id="2212850"/>
    <lineage>
        <taxon>Archaea</taxon>
        <taxon>Methanobacteriati</taxon>
        <taxon>Methanobacteriota</taxon>
        <taxon>Stenosarchaea group</taxon>
        <taxon>Halobacteria</taxon>
        <taxon>Halobacteriales</taxon>
        <taxon>Natronomonadaceae</taxon>
        <taxon>Halosegnis</taxon>
    </lineage>
</organism>
<dbReference type="AlphaFoldDB" id="A0A5N5UDR0"/>
<dbReference type="GO" id="GO:0003676">
    <property type="term" value="F:nucleic acid binding"/>
    <property type="evidence" value="ECO:0007669"/>
    <property type="project" value="InterPro"/>
</dbReference>
<dbReference type="Proteomes" id="UP000326302">
    <property type="component" value="Unassembled WGS sequence"/>
</dbReference>